<dbReference type="AlphaFoldDB" id="A0A1V8T5P5"/>
<gene>
    <name evidence="1" type="ORF">B0A48_08522</name>
</gene>
<accession>A0A1V8T5P5</accession>
<sequence>MASSSSAAEAPPVKALIFDLLGTCLDWHTAVLNPLIYLLNQVTGRKSHAEVSELALDRRQAFFDGIKARFKAGLPAEDIDQTHRRTLDSLLGSKYNLKKRDLQWEIAECYGPISMHTAYIQRWSEDPKEDMSKVKVENDILVDLDGDQYTAPKANGGLLKLADLLGA</sequence>
<dbReference type="InParanoid" id="A0A1V8T5P5"/>
<comment type="caution">
    <text evidence="1">The sequence shown here is derived from an EMBL/GenBank/DDBJ whole genome shotgun (WGS) entry which is preliminary data.</text>
</comment>
<dbReference type="Proteomes" id="UP000192596">
    <property type="component" value="Unassembled WGS sequence"/>
</dbReference>
<keyword evidence="2" id="KW-1185">Reference proteome</keyword>
<dbReference type="EMBL" id="NAJO01000016">
    <property type="protein sequence ID" value="OQO06735.1"/>
    <property type="molecule type" value="Genomic_DNA"/>
</dbReference>
<evidence type="ECO:0000313" key="2">
    <source>
        <dbReference type="Proteomes" id="UP000192596"/>
    </source>
</evidence>
<dbReference type="OrthoDB" id="3636474at2759"/>
<evidence type="ECO:0000313" key="1">
    <source>
        <dbReference type="EMBL" id="OQO06735.1"/>
    </source>
</evidence>
<organism evidence="1 2">
    <name type="scientific">Cryoendolithus antarcticus</name>
    <dbReference type="NCBI Taxonomy" id="1507870"/>
    <lineage>
        <taxon>Eukaryota</taxon>
        <taxon>Fungi</taxon>
        <taxon>Dikarya</taxon>
        <taxon>Ascomycota</taxon>
        <taxon>Pezizomycotina</taxon>
        <taxon>Dothideomycetes</taxon>
        <taxon>Dothideomycetidae</taxon>
        <taxon>Cladosporiales</taxon>
        <taxon>Cladosporiaceae</taxon>
        <taxon>Cryoendolithus</taxon>
    </lineage>
</organism>
<proteinExistence type="predicted"/>
<reference evidence="2" key="1">
    <citation type="submission" date="2017-03" db="EMBL/GenBank/DDBJ databases">
        <title>Genomes of endolithic fungi from Antarctica.</title>
        <authorList>
            <person name="Coleine C."/>
            <person name="Masonjones S."/>
            <person name="Stajich J.E."/>
        </authorList>
    </citation>
    <scope>NUCLEOTIDE SEQUENCE [LARGE SCALE GENOMIC DNA]</scope>
    <source>
        <strain evidence="2">CCFEE 5527</strain>
    </source>
</reference>
<protein>
    <submittedName>
        <fullName evidence="1">Uncharacterized protein</fullName>
    </submittedName>
</protein>
<dbReference type="STRING" id="1507870.A0A1V8T5P5"/>
<name>A0A1V8T5P5_9PEZI</name>